<name>A0A6C2UJS0_9BACT</name>
<accession>A0A6C2UJS0</accession>
<dbReference type="RefSeq" id="WP_136060841.1">
    <property type="nucleotide sequence ID" value="NZ_CAAHFH010000001.1"/>
</dbReference>
<organism evidence="1 2">
    <name type="scientific">Pontiella sulfatireligans</name>
    <dbReference type="NCBI Taxonomy" id="2750658"/>
    <lineage>
        <taxon>Bacteria</taxon>
        <taxon>Pseudomonadati</taxon>
        <taxon>Kiritimatiellota</taxon>
        <taxon>Kiritimatiellia</taxon>
        <taxon>Kiritimatiellales</taxon>
        <taxon>Pontiellaceae</taxon>
        <taxon>Pontiella</taxon>
    </lineage>
</organism>
<proteinExistence type="predicted"/>
<evidence type="ECO:0008006" key="3">
    <source>
        <dbReference type="Google" id="ProtNLM"/>
    </source>
</evidence>
<evidence type="ECO:0000313" key="2">
    <source>
        <dbReference type="Proteomes" id="UP000346198"/>
    </source>
</evidence>
<dbReference type="EMBL" id="CAAHFH010000001">
    <property type="protein sequence ID" value="VGO19446.1"/>
    <property type="molecule type" value="Genomic_DNA"/>
</dbReference>
<evidence type="ECO:0000313" key="1">
    <source>
        <dbReference type="EMBL" id="VGO19446.1"/>
    </source>
</evidence>
<gene>
    <name evidence="1" type="ORF">SCARR_01504</name>
</gene>
<keyword evidence="2" id="KW-1185">Reference proteome</keyword>
<dbReference type="AlphaFoldDB" id="A0A6C2UJS0"/>
<sequence>MLTQCTDQGKDPESIDDLVVYLLSSRAGLTAEEMLDLKRGCWDIGNGTHQCLDNSRFQGDKSRVRNRNAAHNLGLFRRAALSLDRYWIDHQPNARLATTNGFFETMKKNRLELAFRVVTSKKSSWLPKVSADSI</sequence>
<protein>
    <recommendedName>
        <fullName evidence="3">Transposase IS4-like domain-containing protein</fullName>
    </recommendedName>
</protein>
<reference evidence="1 2" key="1">
    <citation type="submission" date="2019-04" db="EMBL/GenBank/DDBJ databases">
        <authorList>
            <person name="Van Vliet M D."/>
        </authorList>
    </citation>
    <scope>NUCLEOTIDE SEQUENCE [LARGE SCALE GENOMIC DNA]</scope>
    <source>
        <strain evidence="1 2">F21</strain>
    </source>
</reference>
<dbReference type="Proteomes" id="UP000346198">
    <property type="component" value="Unassembled WGS sequence"/>
</dbReference>